<proteinExistence type="predicted"/>
<evidence type="ECO:0000313" key="1">
    <source>
        <dbReference type="EMBL" id="KAG5523758.1"/>
    </source>
</evidence>
<dbReference type="AlphaFoldDB" id="A0AAV6I5E8"/>
<name>A0AAV6I5E8_9ERIC</name>
<sequence length="142" mass="15319">MASATATRTAQSKCLGYTVVMAVATARKERKKMDMREEEEKYARLWMMGEAWWCLGGSGVSGEAWVTRGLSARGAGSSGSESSNCEVSSRGASMPLWEAIGAGSPGSGGGIDAFLVWRLWMMGEAWWCFGGSGVSWERQLLF</sequence>
<keyword evidence="2" id="KW-1185">Reference proteome</keyword>
<accession>A0AAV6I5E8</accession>
<comment type="caution">
    <text evidence="1">The sequence shown here is derived from an EMBL/GenBank/DDBJ whole genome shotgun (WGS) entry which is preliminary data.</text>
</comment>
<dbReference type="EMBL" id="JACTNZ010000011">
    <property type="protein sequence ID" value="KAG5523758.1"/>
    <property type="molecule type" value="Genomic_DNA"/>
</dbReference>
<dbReference type="Proteomes" id="UP000823749">
    <property type="component" value="Chromosome 11"/>
</dbReference>
<reference evidence="1" key="1">
    <citation type="submission" date="2020-08" db="EMBL/GenBank/DDBJ databases">
        <title>Plant Genome Project.</title>
        <authorList>
            <person name="Zhang R.-G."/>
        </authorList>
    </citation>
    <scope>NUCLEOTIDE SEQUENCE</scope>
    <source>
        <strain evidence="1">WSP0</strain>
        <tissue evidence="1">Leaf</tissue>
    </source>
</reference>
<protein>
    <submittedName>
        <fullName evidence="1">Uncharacterized protein</fullName>
    </submittedName>
</protein>
<gene>
    <name evidence="1" type="ORF">RHGRI_030668</name>
</gene>
<evidence type="ECO:0000313" key="2">
    <source>
        <dbReference type="Proteomes" id="UP000823749"/>
    </source>
</evidence>
<organism evidence="1 2">
    <name type="scientific">Rhododendron griersonianum</name>
    <dbReference type="NCBI Taxonomy" id="479676"/>
    <lineage>
        <taxon>Eukaryota</taxon>
        <taxon>Viridiplantae</taxon>
        <taxon>Streptophyta</taxon>
        <taxon>Embryophyta</taxon>
        <taxon>Tracheophyta</taxon>
        <taxon>Spermatophyta</taxon>
        <taxon>Magnoliopsida</taxon>
        <taxon>eudicotyledons</taxon>
        <taxon>Gunneridae</taxon>
        <taxon>Pentapetalae</taxon>
        <taxon>asterids</taxon>
        <taxon>Ericales</taxon>
        <taxon>Ericaceae</taxon>
        <taxon>Ericoideae</taxon>
        <taxon>Rhodoreae</taxon>
        <taxon>Rhododendron</taxon>
    </lineage>
</organism>